<evidence type="ECO:0000256" key="3">
    <source>
        <dbReference type="ARBA" id="ARBA00022676"/>
    </source>
</evidence>
<dbReference type="Gene3D" id="3.90.550.10">
    <property type="entry name" value="Spore Coat Polysaccharide Biosynthesis Protein SpsA, Chain A"/>
    <property type="match status" value="1"/>
</dbReference>
<protein>
    <submittedName>
        <fullName evidence="6">Glycosyltransferase</fullName>
        <ecNumber evidence="6">2.4.-.-</ecNumber>
    </submittedName>
</protein>
<comment type="similarity">
    <text evidence="2">Belongs to the glycosyltransferase 2 family.</text>
</comment>
<evidence type="ECO:0000256" key="4">
    <source>
        <dbReference type="ARBA" id="ARBA00022679"/>
    </source>
</evidence>
<evidence type="ECO:0000313" key="6">
    <source>
        <dbReference type="EMBL" id="MBS2962464.1"/>
    </source>
</evidence>
<evidence type="ECO:0000256" key="1">
    <source>
        <dbReference type="ARBA" id="ARBA00004776"/>
    </source>
</evidence>
<keyword evidence="7" id="KW-1185">Reference proteome</keyword>
<dbReference type="PANTHER" id="PTHR43179:SF12">
    <property type="entry name" value="GALACTOFURANOSYLTRANSFERASE GLFT2"/>
    <property type="match status" value="1"/>
</dbReference>
<evidence type="ECO:0000313" key="7">
    <source>
        <dbReference type="Proteomes" id="UP000677913"/>
    </source>
</evidence>
<proteinExistence type="inferred from homology"/>
<dbReference type="SUPFAM" id="SSF53448">
    <property type="entry name" value="Nucleotide-diphospho-sugar transferases"/>
    <property type="match status" value="1"/>
</dbReference>
<dbReference type="Pfam" id="PF00535">
    <property type="entry name" value="Glycos_transf_2"/>
    <property type="match status" value="1"/>
</dbReference>
<dbReference type="PANTHER" id="PTHR43179">
    <property type="entry name" value="RHAMNOSYLTRANSFERASE WBBL"/>
    <property type="match status" value="1"/>
</dbReference>
<dbReference type="GO" id="GO:0016757">
    <property type="term" value="F:glycosyltransferase activity"/>
    <property type="evidence" value="ECO:0007669"/>
    <property type="project" value="UniProtKB-KW"/>
</dbReference>
<sequence>MSAPEEPTAAQDRQALSPAVTAILTAYHPDERLVAVVESALADCTRVIVADNTPAGAPTLASKLDDPRIEVIAIGSNLGLGGALNVAVKHLPDAGAQAVLLLDQDSVLPEGLVPGLAAHLRDDPAVGIAAPTPWDAKHEKFYNVGAGLHETTVDREAVITSGMLVRRDLIDRIPFREDLFNDFVDIAFCVDVRRTGARIVQDYRIKLPHSMGDRREHKLGPLRVRVIHYPAWRHYWIARNGMRFAMDNVREHPLGFLPMAVFLGRKFLSTTLFEPDRRHHLPALARGVRDGVMNRAAARYLPEGANPPGLRIRGSAP</sequence>
<gene>
    <name evidence="6" type="ORF">KGA66_05365</name>
</gene>
<comment type="pathway">
    <text evidence="1">Cell wall biogenesis; cell wall polysaccharide biosynthesis.</text>
</comment>
<feature type="domain" description="Glycosyltransferase 2-like" evidence="5">
    <location>
        <begin position="22"/>
        <end position="142"/>
    </location>
</feature>
<accession>A0A8J7WN40</accession>
<dbReference type="Proteomes" id="UP000677913">
    <property type="component" value="Unassembled WGS sequence"/>
</dbReference>
<evidence type="ECO:0000256" key="2">
    <source>
        <dbReference type="ARBA" id="ARBA00006739"/>
    </source>
</evidence>
<comment type="caution">
    <text evidence="6">The sequence shown here is derived from an EMBL/GenBank/DDBJ whole genome shotgun (WGS) entry which is preliminary data.</text>
</comment>
<keyword evidence="3 6" id="KW-0328">Glycosyltransferase</keyword>
<keyword evidence="4 6" id="KW-0808">Transferase</keyword>
<dbReference type="InterPro" id="IPR001173">
    <property type="entry name" value="Glyco_trans_2-like"/>
</dbReference>
<evidence type="ECO:0000259" key="5">
    <source>
        <dbReference type="Pfam" id="PF00535"/>
    </source>
</evidence>
<dbReference type="AlphaFoldDB" id="A0A8J7WN40"/>
<reference evidence="6" key="1">
    <citation type="submission" date="2021-04" db="EMBL/GenBank/DDBJ databases">
        <title>Genome based classification of Actinospica acidithermotolerans sp. nov., an actinobacterium isolated from an Indonesian hot spring.</title>
        <authorList>
            <person name="Kusuma A.B."/>
            <person name="Putra K.E."/>
            <person name="Nafisah S."/>
            <person name="Loh J."/>
            <person name="Nouioui I."/>
            <person name="Goodfellow M."/>
        </authorList>
    </citation>
    <scope>NUCLEOTIDE SEQUENCE</scope>
    <source>
        <strain evidence="6">DSM 45618</strain>
    </source>
</reference>
<dbReference type="InterPro" id="IPR029044">
    <property type="entry name" value="Nucleotide-diphossugar_trans"/>
</dbReference>
<dbReference type="RefSeq" id="WP_211465155.1">
    <property type="nucleotide sequence ID" value="NZ_JAGSXH010000011.1"/>
</dbReference>
<dbReference type="EMBL" id="JAGSXH010000011">
    <property type="protein sequence ID" value="MBS2962464.1"/>
    <property type="molecule type" value="Genomic_DNA"/>
</dbReference>
<dbReference type="EC" id="2.4.-.-" evidence="6"/>
<name>A0A8J7WN40_9ACTN</name>
<organism evidence="6 7">
    <name type="scientific">Actinocrinis puniceicyclus</name>
    <dbReference type="NCBI Taxonomy" id="977794"/>
    <lineage>
        <taxon>Bacteria</taxon>
        <taxon>Bacillati</taxon>
        <taxon>Actinomycetota</taxon>
        <taxon>Actinomycetes</taxon>
        <taxon>Catenulisporales</taxon>
        <taxon>Actinospicaceae</taxon>
        <taxon>Actinocrinis</taxon>
    </lineage>
</organism>